<evidence type="ECO:0000313" key="19">
    <source>
        <dbReference type="Proteomes" id="UP000604046"/>
    </source>
</evidence>
<evidence type="ECO:0000256" key="10">
    <source>
        <dbReference type="ARBA" id="ARBA00022723"/>
    </source>
</evidence>
<gene>
    <name evidence="18" type="primary">cdkal1</name>
    <name evidence="18" type="ORF">SNAT2548_LOCUS34416</name>
</gene>
<dbReference type="Pfam" id="PF04055">
    <property type="entry name" value="Radical_SAM"/>
    <property type="match status" value="1"/>
</dbReference>
<dbReference type="SUPFAM" id="SSF102114">
    <property type="entry name" value="Radical SAM enzymes"/>
    <property type="match status" value="1"/>
</dbReference>
<evidence type="ECO:0000256" key="14">
    <source>
        <dbReference type="ARBA" id="ARBA00051661"/>
    </source>
</evidence>
<keyword evidence="8" id="KW-0949">S-adenosyl-L-methionine</keyword>
<keyword evidence="11" id="KW-0408">Iron</keyword>
<evidence type="ECO:0000259" key="16">
    <source>
        <dbReference type="PROSITE" id="PS51449"/>
    </source>
</evidence>
<dbReference type="GO" id="GO:0051539">
    <property type="term" value="F:4 iron, 4 sulfur cluster binding"/>
    <property type="evidence" value="ECO:0007669"/>
    <property type="project" value="UniProtKB-KW"/>
</dbReference>
<dbReference type="InterPro" id="IPR023404">
    <property type="entry name" value="rSAM_horseshoe"/>
</dbReference>
<dbReference type="NCBIfam" id="TIGR01578">
    <property type="entry name" value="MiaB-like-B"/>
    <property type="match status" value="1"/>
</dbReference>
<keyword evidence="9" id="KW-0819">tRNA processing</keyword>
<keyword evidence="10" id="KW-0479">Metal-binding</keyword>
<keyword evidence="6" id="KW-0004">4Fe-4S</keyword>
<evidence type="ECO:0000256" key="8">
    <source>
        <dbReference type="ARBA" id="ARBA00022691"/>
    </source>
</evidence>
<accession>A0A812V913</accession>
<keyword evidence="12" id="KW-0411">Iron-sulfur</keyword>
<dbReference type="PANTHER" id="PTHR11918:SF45">
    <property type="entry name" value="THREONYLCARBAMOYLADENOSINE TRNA METHYLTHIOTRANSFERASE"/>
    <property type="match status" value="1"/>
</dbReference>
<dbReference type="InterPro" id="IPR006466">
    <property type="entry name" value="MiaB-like_arc_euk"/>
</dbReference>
<dbReference type="PROSITE" id="PS01278">
    <property type="entry name" value="MTTASE_RADICAL"/>
    <property type="match status" value="1"/>
</dbReference>
<dbReference type="GO" id="GO:0035598">
    <property type="term" value="F:tRNA (N(6)-L-threonylcarbamoyladenosine(37)-C(2))-methylthiotransferase activity"/>
    <property type="evidence" value="ECO:0007669"/>
    <property type="project" value="UniProtKB-EC"/>
</dbReference>
<evidence type="ECO:0000259" key="15">
    <source>
        <dbReference type="PROSITE" id="PS50076"/>
    </source>
</evidence>
<dbReference type="EC" id="2.8.4.5" evidence="4"/>
<evidence type="ECO:0000256" key="3">
    <source>
        <dbReference type="ARBA" id="ARBA00008616"/>
    </source>
</evidence>
<dbReference type="SMART" id="SM00729">
    <property type="entry name" value="Elp3"/>
    <property type="match status" value="1"/>
</dbReference>
<dbReference type="Pfam" id="PF00919">
    <property type="entry name" value="UPF0004"/>
    <property type="match status" value="1"/>
</dbReference>
<evidence type="ECO:0000256" key="13">
    <source>
        <dbReference type="ARBA" id="ARBA00031213"/>
    </source>
</evidence>
<evidence type="ECO:0000256" key="11">
    <source>
        <dbReference type="ARBA" id="ARBA00023004"/>
    </source>
</evidence>
<evidence type="ECO:0000256" key="1">
    <source>
        <dbReference type="ARBA" id="ARBA00001966"/>
    </source>
</evidence>
<evidence type="ECO:0000259" key="17">
    <source>
        <dbReference type="PROSITE" id="PS51918"/>
    </source>
</evidence>
<evidence type="ECO:0000256" key="9">
    <source>
        <dbReference type="ARBA" id="ARBA00022694"/>
    </source>
</evidence>
<comment type="similarity">
    <text evidence="3">Belongs to the methylthiotransferase family. CDKAL1 subfamily.</text>
</comment>
<keyword evidence="19" id="KW-1185">Reference proteome</keyword>
<evidence type="ECO:0000256" key="7">
    <source>
        <dbReference type="ARBA" id="ARBA00022679"/>
    </source>
</evidence>
<reference evidence="18" key="1">
    <citation type="submission" date="2021-02" db="EMBL/GenBank/DDBJ databases">
        <authorList>
            <person name="Dougan E. K."/>
            <person name="Rhodes N."/>
            <person name="Thang M."/>
            <person name="Chan C."/>
        </authorList>
    </citation>
    <scope>NUCLEOTIDE SEQUENCE</scope>
</reference>
<organism evidence="18 19">
    <name type="scientific">Symbiodinium natans</name>
    <dbReference type="NCBI Taxonomy" id="878477"/>
    <lineage>
        <taxon>Eukaryota</taxon>
        <taxon>Sar</taxon>
        <taxon>Alveolata</taxon>
        <taxon>Dinophyceae</taxon>
        <taxon>Suessiales</taxon>
        <taxon>Symbiodiniaceae</taxon>
        <taxon>Symbiodinium</taxon>
    </lineage>
</organism>
<evidence type="ECO:0000256" key="12">
    <source>
        <dbReference type="ARBA" id="ARBA00023014"/>
    </source>
</evidence>
<comment type="cofactor">
    <cofactor evidence="1">
        <name>[4Fe-4S] cluster</name>
        <dbReference type="ChEBI" id="CHEBI:49883"/>
    </cofactor>
</comment>
<dbReference type="SFLD" id="SFLDS00029">
    <property type="entry name" value="Radical_SAM"/>
    <property type="match status" value="1"/>
</dbReference>
<dbReference type="InterPro" id="IPR020612">
    <property type="entry name" value="Methylthiotransferase_CS"/>
</dbReference>
<dbReference type="PANTHER" id="PTHR11918">
    <property type="entry name" value="RADICAL SAM PROTEINS"/>
    <property type="match status" value="1"/>
</dbReference>
<dbReference type="FunFam" id="3.80.30.20:FF:000002">
    <property type="entry name" value="threonylcarbamoyladenosine tRNA methylthiotransferase isoform X2"/>
    <property type="match status" value="1"/>
</dbReference>
<evidence type="ECO:0000256" key="4">
    <source>
        <dbReference type="ARBA" id="ARBA00013273"/>
    </source>
</evidence>
<dbReference type="PROSITE" id="PS51449">
    <property type="entry name" value="MTTASE_N"/>
    <property type="match status" value="1"/>
</dbReference>
<dbReference type="Gene3D" id="1.10.287.110">
    <property type="entry name" value="DnaJ domain"/>
    <property type="match status" value="1"/>
</dbReference>
<feature type="domain" description="J" evidence="15">
    <location>
        <begin position="754"/>
        <end position="814"/>
    </location>
</feature>
<dbReference type="InterPro" id="IPR038135">
    <property type="entry name" value="Methylthiotransferase_N_sf"/>
</dbReference>
<dbReference type="InterPro" id="IPR007197">
    <property type="entry name" value="rSAM"/>
</dbReference>
<dbReference type="InterPro" id="IPR006638">
    <property type="entry name" value="Elp3/MiaA/NifB-like_rSAM"/>
</dbReference>
<dbReference type="CDD" id="cd01335">
    <property type="entry name" value="Radical_SAM"/>
    <property type="match status" value="1"/>
</dbReference>
<dbReference type="EMBL" id="CAJNDS010002808">
    <property type="protein sequence ID" value="CAE7605174.1"/>
    <property type="molecule type" value="Genomic_DNA"/>
</dbReference>
<sequence>MYVILVDMKVQVPDCARDRVASCPYYHSIEPEQVYGCSSRGALASGCSHVLLQDLKQFDGAAFLDAFAHERAEHASEESRLDRPNAVPDQGNAVRYLVPAWVSASFLRPALAEAIGAPLKAIEVTLASTRRLVEANAAAQHVLVAVVSTEAASTAVRLAQDLWDPEKVVAAASTRGQPRPALKLEEAPSVAVQLRTMLELPQGVLTAPMPKHLSEELTRRLGVEATADVLGVREVIEQRRHPDEVTQPQVSQTPGLGPLFHTRARRIRINNLGGLRSSTEPEEMGKELRYGHVAWAAGKVIRVASGPYRPRDPAFTGADGHRFAVADGEDVHLEVFVVEEDSDKVVHLPQWYVSVFDIEDPVPALSAPRQVEVLGAKAMLWPNGTHVALEEPWAPEGPTAWFPLGSGVARLRLRPRLSGGNVLSTAWVGRNFFIALRSPAVKVREESDAPVTGSQEEAAKVAWQRLGRRMVLGRDNVVFNNLGGQGPGHLDEPPEIRYAAVASIGGGNMDLVLTVGRGSDPYHPQEATSEYGRTGGLQAFLAGMQGCITGFRASNHSLAFLAANFALQASFNAASGHMRAAVSVKSGTSVDLHLRLQRSESQREVVIPRLYLVITDVEEPEPSLSPAAAAQLWSFEAVLFPNGTHVPAAKLLTRGQTWSVPPGAPVAIKFEDLAELGMTLSARGEGGRTIFFSLYSPDVEAPLERQKSGHGPIELDPDAAGLRALCVGLTVPLAILRGPRSVRSRGVACRALSDHYGLLGLPRRVSDPEDIQAAYNRAVSLAKETKASELLPRLEEAYAVLRSKEARERYDRHLQAEQAWEEDVRLPAMPVRGPLDKESNTRPGTAKVYLKTFGCQHNQSDGEYMLGQLREYGFTLVDQVEESDVCVVNSCTVKTPSEMRGLWLVNQATELQKKVVLAGCVPSGDRRLSKKLPHVSMLHVTQLDRIVDVVEETSKGRVVTLLDKKKEGLPSLALPKVRQDRLTEIITINAGCLNFCTYCKTRVARGTVVSYPVEEIISRALQAASEGVCHIELASEDMGAYGVDIGSNIAELLLRLSDALPPGVMLRTGMTNPPYIMEHLDGVIEALKRPNVYSFMHIPVQSGSDVVLAAMKRKYTVKDFLHLVDRLREEIPDIYLLTDVICGFPTETEEDWSATLDLVRRCCFHAVYASRYFARANTPAAKLKQLPHPVTKRRYKELCALDALNDRNARLLGTTQRVWFAGTDGSGNQTVGRTKNFAKVLVPRDDDLLGQSAMVQVLRTSVKHVEGVVSGQHHPGISMLPAASFHHQASGSSPAAMGPLFALSQHNLVHNNLGARGPGHADLPRVIRYRKVCDKDGKQVDLVIEVAKGSYRPGRAVLNGLVGGVHNAAPVNVALGSSVSLRLRLVDSQEASVSFDRLYLTVFDVQAQDDSPAAVSASDEVEVRGFEEARWPNRTRVALIPRAEQVWPVPQGPAPTFFFRHAAEVSLLLRPSKAAGLSVTASALIHCKILKLRHGRLGGADLFPGAAFARGVSDPQLSQQAKEVETSAGGLGPGVQKAEVDQDQLWVLASVDVRLMTHWTHAKKLFPTGALRLVAPLSRDPLRQPWPLGTKFNLVEKNIVYNNLGGRGPGHLDDPKEIRYSDVAQQDGKSIHVAFSTPSAYLPQRVAFNALAGHRRATAINARALRAS</sequence>
<dbReference type="GO" id="GO:0005783">
    <property type="term" value="C:endoplasmic reticulum"/>
    <property type="evidence" value="ECO:0007669"/>
    <property type="project" value="TreeGrafter"/>
</dbReference>
<protein>
    <recommendedName>
        <fullName evidence="5">Threonylcarbamoyladenosine tRNA methylthiotransferase</fullName>
        <ecNumber evidence="4">2.8.4.5</ecNumber>
    </recommendedName>
    <alternativeName>
        <fullName evidence="13">tRNA-t(6)A37 methylthiotransferase</fullName>
    </alternativeName>
</protein>
<evidence type="ECO:0000256" key="6">
    <source>
        <dbReference type="ARBA" id="ARBA00022485"/>
    </source>
</evidence>
<dbReference type="SUPFAM" id="SSF46565">
    <property type="entry name" value="Chaperone J-domain"/>
    <property type="match status" value="1"/>
</dbReference>
<dbReference type="OrthoDB" id="1730074at2759"/>
<dbReference type="Gene3D" id="3.40.50.12160">
    <property type="entry name" value="Methylthiotransferase, N-terminal domain"/>
    <property type="match status" value="1"/>
</dbReference>
<dbReference type="Proteomes" id="UP000604046">
    <property type="component" value="Unassembled WGS sequence"/>
</dbReference>
<evidence type="ECO:0000256" key="5">
    <source>
        <dbReference type="ARBA" id="ARBA00018810"/>
    </source>
</evidence>
<dbReference type="PROSITE" id="PS50076">
    <property type="entry name" value="DNAJ_2"/>
    <property type="match status" value="1"/>
</dbReference>
<dbReference type="InterPro" id="IPR001623">
    <property type="entry name" value="DnaJ_domain"/>
</dbReference>
<dbReference type="InterPro" id="IPR036869">
    <property type="entry name" value="J_dom_sf"/>
</dbReference>
<feature type="domain" description="MTTase N-terminal" evidence="16">
    <location>
        <begin position="846"/>
        <end position="955"/>
    </location>
</feature>
<evidence type="ECO:0000313" key="18">
    <source>
        <dbReference type="EMBL" id="CAE7605174.1"/>
    </source>
</evidence>
<dbReference type="Gene3D" id="3.80.30.20">
    <property type="entry name" value="tm_1862 like domain"/>
    <property type="match status" value="1"/>
</dbReference>
<keyword evidence="7" id="KW-0808">Transferase</keyword>
<evidence type="ECO:0000256" key="2">
    <source>
        <dbReference type="ARBA" id="ARBA00002399"/>
    </source>
</evidence>
<feature type="domain" description="Radical SAM core" evidence="17">
    <location>
        <begin position="978"/>
        <end position="1208"/>
    </location>
</feature>
<proteinExistence type="inferred from homology"/>
<name>A0A812V913_9DINO</name>
<dbReference type="GO" id="GO:0046872">
    <property type="term" value="F:metal ion binding"/>
    <property type="evidence" value="ECO:0007669"/>
    <property type="project" value="UniProtKB-KW"/>
</dbReference>
<dbReference type="NCBIfam" id="TIGR00089">
    <property type="entry name" value="MiaB/RimO family radical SAM methylthiotransferase"/>
    <property type="match status" value="1"/>
</dbReference>
<comment type="caution">
    <text evidence="18">The sequence shown here is derived from an EMBL/GenBank/DDBJ whole genome shotgun (WGS) entry which is preliminary data.</text>
</comment>
<comment type="catalytic activity">
    <reaction evidence="14">
        <text>N(6)-L-threonylcarbamoyladenosine(37) in tRNA + (sulfur carrier)-SH + AH2 + 2 S-adenosyl-L-methionine = 2-methylsulfanyl-N(6)-L-threonylcarbamoyladenosine(37) in tRNA + (sulfur carrier)-H + 5'-deoxyadenosine + L-methionine + A + S-adenosyl-L-homocysteine + 2 H(+)</text>
        <dbReference type="Rhea" id="RHEA:37075"/>
        <dbReference type="Rhea" id="RHEA-COMP:10163"/>
        <dbReference type="Rhea" id="RHEA-COMP:11092"/>
        <dbReference type="Rhea" id="RHEA-COMP:14737"/>
        <dbReference type="Rhea" id="RHEA-COMP:14739"/>
        <dbReference type="ChEBI" id="CHEBI:13193"/>
        <dbReference type="ChEBI" id="CHEBI:15378"/>
        <dbReference type="ChEBI" id="CHEBI:17319"/>
        <dbReference type="ChEBI" id="CHEBI:17499"/>
        <dbReference type="ChEBI" id="CHEBI:29917"/>
        <dbReference type="ChEBI" id="CHEBI:57844"/>
        <dbReference type="ChEBI" id="CHEBI:57856"/>
        <dbReference type="ChEBI" id="CHEBI:59789"/>
        <dbReference type="ChEBI" id="CHEBI:64428"/>
        <dbReference type="ChEBI" id="CHEBI:74418"/>
        <dbReference type="ChEBI" id="CHEBI:74420"/>
        <dbReference type="EC" id="2.8.4.5"/>
    </reaction>
</comment>
<dbReference type="InterPro" id="IPR058240">
    <property type="entry name" value="rSAM_sf"/>
</dbReference>
<dbReference type="PROSITE" id="PS51918">
    <property type="entry name" value="RADICAL_SAM"/>
    <property type="match status" value="1"/>
</dbReference>
<dbReference type="InterPro" id="IPR005839">
    <property type="entry name" value="Methylthiotransferase"/>
</dbReference>
<dbReference type="InterPro" id="IPR013848">
    <property type="entry name" value="Methylthiotransferase_N"/>
</dbReference>
<dbReference type="SFLD" id="SFLDG01082">
    <property type="entry name" value="B12-binding_domain_containing"/>
    <property type="match status" value="1"/>
</dbReference>
<comment type="function">
    <text evidence="2">Catalyzes the methylthiolation of N6-threonylcarbamoyladenosine (t(6)A), leading to the formation of 2-methylthio-N6-threonylcarbamoyladenosine (ms(2)t(6)A) at position 37 in tRNAs that read codons beginning with adenine.</text>
</comment>